<dbReference type="Gene3D" id="3.10.129.10">
    <property type="entry name" value="Hotdog Thioesterase"/>
    <property type="match status" value="1"/>
</dbReference>
<dbReference type="OrthoDB" id="6902891at2"/>
<proteinExistence type="predicted"/>
<dbReference type="InterPro" id="IPR029069">
    <property type="entry name" value="HotDog_dom_sf"/>
</dbReference>
<keyword evidence="3" id="KW-1185">Reference proteome</keyword>
<dbReference type="Pfam" id="PF22636">
    <property type="entry name" value="FlK"/>
    <property type="match status" value="1"/>
</dbReference>
<dbReference type="InterPro" id="IPR054485">
    <property type="entry name" value="FlK-like_dom"/>
</dbReference>
<reference evidence="2 3" key="1">
    <citation type="submission" date="2018-10" db="EMBL/GenBank/DDBJ databases">
        <title>Phylogenomics of Brevibacillus.</title>
        <authorList>
            <person name="Dunlap C."/>
        </authorList>
    </citation>
    <scope>NUCLEOTIDE SEQUENCE [LARGE SCALE GENOMIC DNA]</scope>
    <source>
        <strain evidence="2 3">JCM 15716</strain>
    </source>
</reference>
<evidence type="ECO:0000313" key="3">
    <source>
        <dbReference type="Proteomes" id="UP000271031"/>
    </source>
</evidence>
<dbReference type="AlphaFoldDB" id="A0A3M8DIG6"/>
<feature type="domain" description="Fluoroacetyl-CoA-specific thioesterase-like" evidence="1">
    <location>
        <begin position="2"/>
        <end position="105"/>
    </location>
</feature>
<evidence type="ECO:0000313" key="2">
    <source>
        <dbReference type="EMBL" id="RNB87902.1"/>
    </source>
</evidence>
<organism evidence="2 3">
    <name type="scientific">Brevibacillus fluminis</name>
    <dbReference type="NCBI Taxonomy" id="511487"/>
    <lineage>
        <taxon>Bacteria</taxon>
        <taxon>Bacillati</taxon>
        <taxon>Bacillota</taxon>
        <taxon>Bacilli</taxon>
        <taxon>Bacillales</taxon>
        <taxon>Paenibacillaceae</taxon>
        <taxon>Brevibacillus</taxon>
    </lineage>
</organism>
<dbReference type="PANTHER" id="PTHR36934">
    <property type="entry name" value="BLR0278 PROTEIN"/>
    <property type="match status" value="1"/>
</dbReference>
<gene>
    <name evidence="2" type="ORF">EDM56_12795</name>
</gene>
<dbReference type="InterPro" id="IPR025540">
    <property type="entry name" value="FlK"/>
</dbReference>
<protein>
    <submittedName>
        <fullName evidence="2">Thioesterase</fullName>
    </submittedName>
</protein>
<dbReference type="Proteomes" id="UP000271031">
    <property type="component" value="Unassembled WGS sequence"/>
</dbReference>
<name>A0A3M8DIG6_9BACL</name>
<dbReference type="PANTHER" id="PTHR36934:SF1">
    <property type="entry name" value="THIOESTERASE DOMAIN-CONTAINING PROTEIN"/>
    <property type="match status" value="1"/>
</dbReference>
<accession>A0A3M8DIG6</accession>
<comment type="caution">
    <text evidence="2">The sequence shown here is derived from an EMBL/GenBank/DDBJ whole genome shotgun (WGS) entry which is preliminary data.</text>
</comment>
<evidence type="ECO:0000259" key="1">
    <source>
        <dbReference type="Pfam" id="PF22636"/>
    </source>
</evidence>
<sequence length="122" mass="13553">MVTDEMLAAFDGEVIHPVLSTVSMIYHMEKAGRDVILPFLEEDEEGCGFAVEIKHVGPAVIGQEVVFHAVCTEVTDTRVVCEVTAHTALGRVGYGSFTQALFKKEDMKRRIQDLQKQVEATR</sequence>
<dbReference type="EMBL" id="RHHQ01000009">
    <property type="protein sequence ID" value="RNB87902.1"/>
    <property type="molecule type" value="Genomic_DNA"/>
</dbReference>
<dbReference type="SUPFAM" id="SSF54637">
    <property type="entry name" value="Thioesterase/thiol ester dehydrase-isomerase"/>
    <property type="match status" value="1"/>
</dbReference>